<name>A0A8J5G6W7_ZINOF</name>
<dbReference type="GO" id="GO:0071555">
    <property type="term" value="P:cell wall organization"/>
    <property type="evidence" value="ECO:0007669"/>
    <property type="project" value="UniProtKB-KW"/>
</dbReference>
<proteinExistence type="predicted"/>
<reference evidence="12 13" key="1">
    <citation type="submission" date="2020-08" db="EMBL/GenBank/DDBJ databases">
        <title>Plant Genome Project.</title>
        <authorList>
            <person name="Zhang R.-G."/>
        </authorList>
    </citation>
    <scope>NUCLEOTIDE SEQUENCE [LARGE SCALE GENOMIC DNA]</scope>
    <source>
        <tissue evidence="12">Rhizome</tissue>
    </source>
</reference>
<feature type="transmembrane region" description="Helical" evidence="10">
    <location>
        <begin position="109"/>
        <end position="132"/>
    </location>
</feature>
<dbReference type="GO" id="GO:0000139">
    <property type="term" value="C:Golgi membrane"/>
    <property type="evidence" value="ECO:0007669"/>
    <property type="project" value="UniProtKB-SubCell"/>
</dbReference>
<gene>
    <name evidence="12" type="ORF">ZIOFF_041618</name>
</gene>
<accession>A0A8J5G6W7</accession>
<dbReference type="SUPFAM" id="SSF53448">
    <property type="entry name" value="Nucleotide-diphospho-sugar transferases"/>
    <property type="match status" value="1"/>
</dbReference>
<keyword evidence="13" id="KW-1185">Reference proteome</keyword>
<dbReference type="Pfam" id="PF13632">
    <property type="entry name" value="Glyco_trans_2_3"/>
    <property type="match status" value="1"/>
</dbReference>
<evidence type="ECO:0000256" key="1">
    <source>
        <dbReference type="ARBA" id="ARBA00004653"/>
    </source>
</evidence>
<comment type="caution">
    <text evidence="12">The sequence shown here is derived from an EMBL/GenBank/DDBJ whole genome shotgun (WGS) entry which is preliminary data.</text>
</comment>
<dbReference type="Gene3D" id="3.90.550.10">
    <property type="entry name" value="Spore Coat Polysaccharide Biosynthesis Protein SpsA, Chain A"/>
    <property type="match status" value="1"/>
</dbReference>
<keyword evidence="6" id="KW-0333">Golgi apparatus</keyword>
<dbReference type="PANTHER" id="PTHR32044:SF80">
    <property type="entry name" value="XYLOGLUCAN GLYCOSYLTRANSFERASE 2-RELATED"/>
    <property type="match status" value="1"/>
</dbReference>
<feature type="transmembrane region" description="Helical" evidence="10">
    <location>
        <begin position="168"/>
        <end position="201"/>
    </location>
</feature>
<evidence type="ECO:0000313" key="13">
    <source>
        <dbReference type="Proteomes" id="UP000734854"/>
    </source>
</evidence>
<keyword evidence="7 10" id="KW-0472">Membrane</keyword>
<feature type="compositionally biased region" description="Polar residues" evidence="9">
    <location>
        <begin position="645"/>
        <end position="658"/>
    </location>
</feature>
<organism evidence="12 13">
    <name type="scientific">Zingiber officinale</name>
    <name type="common">Ginger</name>
    <name type="synonym">Amomum zingiber</name>
    <dbReference type="NCBI Taxonomy" id="94328"/>
    <lineage>
        <taxon>Eukaryota</taxon>
        <taxon>Viridiplantae</taxon>
        <taxon>Streptophyta</taxon>
        <taxon>Embryophyta</taxon>
        <taxon>Tracheophyta</taxon>
        <taxon>Spermatophyta</taxon>
        <taxon>Magnoliopsida</taxon>
        <taxon>Liliopsida</taxon>
        <taxon>Zingiberales</taxon>
        <taxon>Zingiberaceae</taxon>
        <taxon>Zingiber</taxon>
    </lineage>
</organism>
<evidence type="ECO:0000259" key="11">
    <source>
        <dbReference type="Pfam" id="PF13632"/>
    </source>
</evidence>
<evidence type="ECO:0000256" key="5">
    <source>
        <dbReference type="ARBA" id="ARBA00022989"/>
    </source>
</evidence>
<keyword evidence="2" id="KW-0328">Glycosyltransferase</keyword>
<evidence type="ECO:0000256" key="7">
    <source>
        <dbReference type="ARBA" id="ARBA00023136"/>
    </source>
</evidence>
<evidence type="ECO:0000256" key="8">
    <source>
        <dbReference type="ARBA" id="ARBA00023316"/>
    </source>
</evidence>
<keyword evidence="4 10" id="KW-0812">Transmembrane</keyword>
<evidence type="ECO:0000256" key="9">
    <source>
        <dbReference type="SAM" id="MobiDB-lite"/>
    </source>
</evidence>
<dbReference type="AlphaFoldDB" id="A0A8J5G6W7"/>
<evidence type="ECO:0000256" key="10">
    <source>
        <dbReference type="SAM" id="Phobius"/>
    </source>
</evidence>
<dbReference type="InterPro" id="IPR029044">
    <property type="entry name" value="Nucleotide-diphossugar_trans"/>
</dbReference>
<evidence type="ECO:0000256" key="6">
    <source>
        <dbReference type="ARBA" id="ARBA00023034"/>
    </source>
</evidence>
<protein>
    <recommendedName>
        <fullName evidence="11">Glycosyltransferase 2-like domain-containing protein</fullName>
    </recommendedName>
</protein>
<feature type="region of interest" description="Disordered" evidence="9">
    <location>
        <begin position="645"/>
        <end position="665"/>
    </location>
</feature>
<dbReference type="PANTHER" id="PTHR32044">
    <property type="entry name" value="GLUCOMANNAN 4-BETA-MANNOSYLTRANSFERASE 9"/>
    <property type="match status" value="1"/>
</dbReference>
<keyword evidence="5 10" id="KW-1133">Transmembrane helix</keyword>
<dbReference type="InterPro" id="IPR001173">
    <property type="entry name" value="Glyco_trans_2-like"/>
</dbReference>
<evidence type="ECO:0000256" key="3">
    <source>
        <dbReference type="ARBA" id="ARBA00022679"/>
    </source>
</evidence>
<comment type="subcellular location">
    <subcellularLocation>
        <location evidence="1">Golgi apparatus membrane</location>
        <topology evidence="1">Multi-pass membrane protein</topology>
    </subcellularLocation>
</comment>
<feature type="domain" description="Glycosyltransferase 2-like" evidence="11">
    <location>
        <begin position="366"/>
        <end position="484"/>
    </location>
</feature>
<dbReference type="GO" id="GO:0016757">
    <property type="term" value="F:glycosyltransferase activity"/>
    <property type="evidence" value="ECO:0007669"/>
    <property type="project" value="UniProtKB-KW"/>
</dbReference>
<sequence length="711" mass="80520">MASRSGFSRWWAREKRQQQKGTPVVVTMENPNYSVLEIAATGDEAFPATDKGRGKNAKQFTWVLLLKAHHAAGRLASAAALLWALPGAIGKRLVSHRRVDDASEKPHLLLKLIKGLLFFSLAALAFELVAYWNRWHFRQPELHLPEAIEIQGWIHSAYLSWLSFRINYIAYPIQILSNMCIVLFIIQSLDRLFLCFGCFWIRLKKIKPKAEDDGYKYHPMVLVQIPMRNEREVYEQSISAVCKIDWPRDRLLIQVLDDSDDGAIQLLISTEVSKWSRRGVNIVYRHRSATTGYKAGNLKSAMSCEYVKDYEFVAIFDADFQPNPDFLKLTIPHFMVWKGIQFDSSTYNIARKEVDLFYMDFVVQGNPELGLVQARWSFVNTNENLLTRLQNINLAFHFEVEQQVNGVFLNFFGFNGTAGVWRIRALEDSGGWLERTTVEDMDIAVRAHLHGWKFVFLNDVKVLCEVPESFEAYRKQQHRWHSGPMHLFRICFPAIIASKVVINKANIHIHPCSTEVCGLIADFNVEEGKLDSSILSIKEVSSSFLFIYIVLCNSSTVHVRPGGPTACLGHLLRAHRNVFPQHSSGVAIVPLHRALPSLRKHHVGDQIQCHGLGTIPTREFIRMGRHQKGRPVIRIRPPTCCGCKQNKQTTTRKGQQDLQKGAGPFVPPPHCGRSESAVGSGGSLLLLALPGRLVPRSGSRSHRGANELTLH</sequence>
<evidence type="ECO:0000256" key="2">
    <source>
        <dbReference type="ARBA" id="ARBA00022676"/>
    </source>
</evidence>
<dbReference type="EMBL" id="JACMSC010000011">
    <property type="protein sequence ID" value="KAG6501735.1"/>
    <property type="molecule type" value="Genomic_DNA"/>
</dbReference>
<evidence type="ECO:0000313" key="12">
    <source>
        <dbReference type="EMBL" id="KAG6501735.1"/>
    </source>
</evidence>
<keyword evidence="8" id="KW-0961">Cell wall biogenesis/degradation</keyword>
<dbReference type="Proteomes" id="UP000734854">
    <property type="component" value="Unassembled WGS sequence"/>
</dbReference>
<keyword evidence="3" id="KW-0808">Transferase</keyword>
<evidence type="ECO:0000256" key="4">
    <source>
        <dbReference type="ARBA" id="ARBA00022692"/>
    </source>
</evidence>